<evidence type="ECO:0000313" key="3">
    <source>
        <dbReference type="EMBL" id="CDM34435.1"/>
    </source>
</evidence>
<dbReference type="PROSITE" id="PS51819">
    <property type="entry name" value="VOC"/>
    <property type="match status" value="1"/>
</dbReference>
<evidence type="ECO:0000259" key="2">
    <source>
        <dbReference type="PROSITE" id="PS51819"/>
    </source>
</evidence>
<dbReference type="OrthoDB" id="16820at2759"/>
<dbReference type="Proteomes" id="UP000030686">
    <property type="component" value="Unassembled WGS sequence"/>
</dbReference>
<evidence type="ECO:0000256" key="1">
    <source>
        <dbReference type="SAM" id="MobiDB-lite"/>
    </source>
</evidence>
<protein>
    <submittedName>
        <fullName evidence="3">Glyoxalase-like domain</fullName>
    </submittedName>
</protein>
<keyword evidence="4" id="KW-1185">Reference proteome</keyword>
<dbReference type="OMA" id="YCDCLGM"/>
<evidence type="ECO:0000313" key="4">
    <source>
        <dbReference type="Proteomes" id="UP000030686"/>
    </source>
</evidence>
<dbReference type="SUPFAM" id="SSF54593">
    <property type="entry name" value="Glyoxalase/Bleomycin resistance protein/Dihydroxybiphenyl dioxygenase"/>
    <property type="match status" value="1"/>
</dbReference>
<organism evidence="3 4">
    <name type="scientific">Penicillium roqueforti (strain FM164)</name>
    <dbReference type="NCBI Taxonomy" id="1365484"/>
    <lineage>
        <taxon>Eukaryota</taxon>
        <taxon>Fungi</taxon>
        <taxon>Dikarya</taxon>
        <taxon>Ascomycota</taxon>
        <taxon>Pezizomycotina</taxon>
        <taxon>Eurotiomycetes</taxon>
        <taxon>Eurotiomycetidae</taxon>
        <taxon>Eurotiales</taxon>
        <taxon>Aspergillaceae</taxon>
        <taxon>Penicillium</taxon>
    </lineage>
</organism>
<dbReference type="AlphaFoldDB" id="W6QD87"/>
<accession>W6QD87</accession>
<dbReference type="InterPro" id="IPR029068">
    <property type="entry name" value="Glyas_Bleomycin-R_OHBP_Dase"/>
</dbReference>
<dbReference type="PANTHER" id="PTHR10374:SF19">
    <property type="entry name" value="LYASE (GLO1), PUTATIVE (AFU_ORTHOLOGUE AFUA_2G13550)-RELATED"/>
    <property type="match status" value="1"/>
</dbReference>
<dbReference type="Pfam" id="PF00903">
    <property type="entry name" value="Glyoxalase"/>
    <property type="match status" value="1"/>
</dbReference>
<dbReference type="Gene3D" id="3.10.180.10">
    <property type="entry name" value="2,3-Dihydroxybiphenyl 1,2-Dioxygenase, domain 1"/>
    <property type="match status" value="1"/>
</dbReference>
<dbReference type="PANTHER" id="PTHR10374">
    <property type="entry name" value="LACTOYLGLUTATHIONE LYASE GLYOXALASE I"/>
    <property type="match status" value="1"/>
</dbReference>
<dbReference type="STRING" id="1365484.W6QD87"/>
<feature type="region of interest" description="Disordered" evidence="1">
    <location>
        <begin position="1"/>
        <end position="30"/>
    </location>
</feature>
<dbReference type="InterPro" id="IPR004360">
    <property type="entry name" value="Glyas_Fos-R_dOase_dom"/>
</dbReference>
<dbReference type="InterPro" id="IPR037523">
    <property type="entry name" value="VOC_core"/>
</dbReference>
<sequence length="222" mass="24342">MSSTNLHLQPQEEEPGLFNAAPSLNPAPTPATKDYKLNHLALRIQDPTRSLNFYINLLGMRMIFTMNAGPFTIYYLGHPPLSATTQDDITAWAKTTSEMPVLTKTCGLLELFHMHGTEKVDGGADRAGGISTGNVPPHLGFAHLGFTVPDVPAAVQRLRDGGVRILKDVGVSSREAVPLSEWEEERGIARGEIHANYAWFFEKFAMVADPDGYTVELIPQNV</sequence>
<name>W6QD87_PENRF</name>
<proteinExistence type="predicted"/>
<feature type="domain" description="VOC" evidence="2">
    <location>
        <begin position="36"/>
        <end position="220"/>
    </location>
</feature>
<gene>
    <name evidence="3" type="ORF">PROQFM164_S03g001159</name>
</gene>
<reference evidence="3" key="1">
    <citation type="journal article" date="2014" name="Nat. Commun.">
        <title>Multiple recent horizontal transfers of a large genomic region in cheese making fungi.</title>
        <authorList>
            <person name="Cheeseman K."/>
            <person name="Ropars J."/>
            <person name="Renault P."/>
            <person name="Dupont J."/>
            <person name="Gouzy J."/>
            <person name="Branca A."/>
            <person name="Abraham A.L."/>
            <person name="Ceppi M."/>
            <person name="Conseiller E."/>
            <person name="Debuchy R."/>
            <person name="Malagnac F."/>
            <person name="Goarin A."/>
            <person name="Silar P."/>
            <person name="Lacoste S."/>
            <person name="Sallet E."/>
            <person name="Bensimon A."/>
            <person name="Giraud T."/>
            <person name="Brygoo Y."/>
        </authorList>
    </citation>
    <scope>NUCLEOTIDE SEQUENCE [LARGE SCALE GENOMIC DNA]</scope>
    <source>
        <strain evidence="3">FM164</strain>
    </source>
</reference>
<dbReference type="EMBL" id="HG792017">
    <property type="protein sequence ID" value="CDM34435.1"/>
    <property type="molecule type" value="Genomic_DNA"/>
</dbReference>